<dbReference type="GO" id="GO:0003841">
    <property type="term" value="F:1-acylglycerol-3-phosphate O-acyltransferase activity"/>
    <property type="evidence" value="ECO:0007669"/>
    <property type="project" value="TreeGrafter"/>
</dbReference>
<dbReference type="GO" id="GO:0006654">
    <property type="term" value="P:phosphatidic acid biosynthetic process"/>
    <property type="evidence" value="ECO:0007669"/>
    <property type="project" value="TreeGrafter"/>
</dbReference>
<dbReference type="CDD" id="cd07989">
    <property type="entry name" value="LPLAT_AGPAT-like"/>
    <property type="match status" value="1"/>
</dbReference>
<evidence type="ECO:0000259" key="3">
    <source>
        <dbReference type="SMART" id="SM00563"/>
    </source>
</evidence>
<dbReference type="InterPro" id="IPR002123">
    <property type="entry name" value="Plipid/glycerol_acylTrfase"/>
</dbReference>
<dbReference type="AlphaFoldDB" id="A0A1G8CUY8"/>
<evidence type="ECO:0000256" key="1">
    <source>
        <dbReference type="ARBA" id="ARBA00022679"/>
    </source>
</evidence>
<feature type="domain" description="Phospholipid/glycerol acyltransferase" evidence="3">
    <location>
        <begin position="34"/>
        <end position="147"/>
    </location>
</feature>
<name>A0A1G8CUY8_9BACI</name>
<evidence type="ECO:0000313" key="5">
    <source>
        <dbReference type="Proteomes" id="UP000199017"/>
    </source>
</evidence>
<keyword evidence="1 4" id="KW-0808">Transferase</keyword>
<dbReference type="STRING" id="930129.SAMN05216352_101440"/>
<accession>A0A1G8CUY8</accession>
<keyword evidence="5" id="KW-1185">Reference proteome</keyword>
<dbReference type="Proteomes" id="UP000199017">
    <property type="component" value="Unassembled WGS sequence"/>
</dbReference>
<reference evidence="4 5" key="1">
    <citation type="submission" date="2016-10" db="EMBL/GenBank/DDBJ databases">
        <authorList>
            <person name="de Groot N.N."/>
        </authorList>
    </citation>
    <scope>NUCLEOTIDE SEQUENCE [LARGE SCALE GENOMIC DNA]</scope>
    <source>
        <strain evidence="5">P4B,CCM 7963,CECT 7998,DSM 25260,IBRC-M 10614,KCTC 13821</strain>
    </source>
</reference>
<dbReference type="PANTHER" id="PTHR10434:SF40">
    <property type="entry name" value="1-ACYL-SN-GLYCEROL-3-PHOSPHATE ACYLTRANSFERASE"/>
    <property type="match status" value="1"/>
</dbReference>
<evidence type="ECO:0000313" key="4">
    <source>
        <dbReference type="EMBL" id="SDH48760.1"/>
    </source>
</evidence>
<dbReference type="SUPFAM" id="SSF69593">
    <property type="entry name" value="Glycerol-3-phosphate (1)-acyltransferase"/>
    <property type="match status" value="1"/>
</dbReference>
<dbReference type="PANTHER" id="PTHR10434">
    <property type="entry name" value="1-ACYL-SN-GLYCEROL-3-PHOSPHATE ACYLTRANSFERASE"/>
    <property type="match status" value="1"/>
</dbReference>
<proteinExistence type="predicted"/>
<dbReference type="RefSeq" id="WP_170031589.1">
    <property type="nucleotide sequence ID" value="NZ_KZ614149.1"/>
</dbReference>
<dbReference type="SMART" id="SM00563">
    <property type="entry name" value="PlsC"/>
    <property type="match status" value="1"/>
</dbReference>
<keyword evidence="2 4" id="KW-0012">Acyltransferase</keyword>
<dbReference type="EMBL" id="FNDU01000001">
    <property type="protein sequence ID" value="SDH48760.1"/>
    <property type="molecule type" value="Genomic_DNA"/>
</dbReference>
<gene>
    <name evidence="4" type="ORF">SAMN05216352_101440</name>
</gene>
<organism evidence="4 5">
    <name type="scientific">Alteribacillus bidgolensis</name>
    <dbReference type="NCBI Taxonomy" id="930129"/>
    <lineage>
        <taxon>Bacteria</taxon>
        <taxon>Bacillati</taxon>
        <taxon>Bacillota</taxon>
        <taxon>Bacilli</taxon>
        <taxon>Bacillales</taxon>
        <taxon>Bacillaceae</taxon>
        <taxon>Alteribacillus</taxon>
    </lineage>
</organism>
<dbReference type="Pfam" id="PF01553">
    <property type="entry name" value="Acyltransferase"/>
    <property type="match status" value="1"/>
</dbReference>
<sequence length="222" mass="25266">MFYKVIKNAAKFILSLFFTVKITGRENIVDDGPFIISSNHLSNYDPILISLMFQNHIHFLAKAELCNHRLTSWFFKKLRVIPVNRQSGIVIRPVRETLKLLQEGKVIGIFPEGTRVANGKEIEPKKGVAFFAVKSNVPVLPVAITFHKSKFRVRQKALINIGSPIDLSSRKTVDYKELASDILQQSRKLALKNNENEIILKNGQRSKLNNIFEIIPSLLKKS</sequence>
<evidence type="ECO:0000256" key="2">
    <source>
        <dbReference type="ARBA" id="ARBA00023315"/>
    </source>
</evidence>
<protein>
    <submittedName>
        <fullName evidence="4">1-acyl-sn-glycerol-3-phosphate acyltransferase</fullName>
    </submittedName>
</protein>